<reference evidence="2" key="1">
    <citation type="submission" date="2021-02" db="EMBL/GenBank/DDBJ databases">
        <authorList>
            <person name="Dougan E. K."/>
            <person name="Rhodes N."/>
            <person name="Thang M."/>
            <person name="Chan C."/>
        </authorList>
    </citation>
    <scope>NUCLEOTIDE SEQUENCE</scope>
</reference>
<evidence type="ECO:0000256" key="1">
    <source>
        <dbReference type="SAM" id="MobiDB-lite"/>
    </source>
</evidence>
<dbReference type="Proteomes" id="UP000649617">
    <property type="component" value="Unassembled WGS sequence"/>
</dbReference>
<evidence type="ECO:0000313" key="3">
    <source>
        <dbReference type="Proteomes" id="UP000649617"/>
    </source>
</evidence>
<protein>
    <submittedName>
        <fullName evidence="2">Uncharacterized protein</fullName>
    </submittedName>
</protein>
<name>A0A812N3E3_SYMPI</name>
<organism evidence="2 3">
    <name type="scientific">Symbiodinium pilosum</name>
    <name type="common">Dinoflagellate</name>
    <dbReference type="NCBI Taxonomy" id="2952"/>
    <lineage>
        <taxon>Eukaryota</taxon>
        <taxon>Sar</taxon>
        <taxon>Alveolata</taxon>
        <taxon>Dinophyceae</taxon>
        <taxon>Suessiales</taxon>
        <taxon>Symbiodiniaceae</taxon>
        <taxon>Symbiodinium</taxon>
    </lineage>
</organism>
<proteinExistence type="predicted"/>
<feature type="non-terminal residue" evidence="2">
    <location>
        <position position="257"/>
    </location>
</feature>
<dbReference type="EMBL" id="CAJNIZ010009718">
    <property type="protein sequence ID" value="CAE7286868.1"/>
    <property type="molecule type" value="Genomic_DNA"/>
</dbReference>
<feature type="region of interest" description="Disordered" evidence="1">
    <location>
        <begin position="1"/>
        <end position="26"/>
    </location>
</feature>
<sequence length="257" mass="28691">SGEAAGDRQRVGAIDRNRVGKGTAAEEKCEARQQRLLDIWPDRLLEELRLMDAPAMRKLESCPDRMAAERMLPVKTRATTVKRYEAKSVSVPGAEADLIDHLMVRREEPCGPRQGGRAVWLVKDRIVEALSKNAPVTKRAPPVYLLATIEGYVMDESELAVWRVVARSKLVEVWACLRWDDLQSTKPAELTFADGRLTTILRKTKTSGPNRSVKELPVCVSARALFLDSRWLGWGFQGDSCVRKMAEYGHAVGYTAG</sequence>
<accession>A0A812N3E3</accession>
<keyword evidence="3" id="KW-1185">Reference proteome</keyword>
<feature type="non-terminal residue" evidence="2">
    <location>
        <position position="1"/>
    </location>
</feature>
<evidence type="ECO:0000313" key="2">
    <source>
        <dbReference type="EMBL" id="CAE7286868.1"/>
    </source>
</evidence>
<gene>
    <name evidence="2" type="ORF">SPIL2461_LOCUS6445</name>
</gene>
<dbReference type="AlphaFoldDB" id="A0A812N3E3"/>
<comment type="caution">
    <text evidence="2">The sequence shown here is derived from an EMBL/GenBank/DDBJ whole genome shotgun (WGS) entry which is preliminary data.</text>
</comment>